<gene>
    <name evidence="1" type="ORF">UU12_C0044G0006</name>
</gene>
<reference evidence="1 2" key="1">
    <citation type="journal article" date="2015" name="Nature">
        <title>rRNA introns, odd ribosomes, and small enigmatic genomes across a large radiation of phyla.</title>
        <authorList>
            <person name="Brown C.T."/>
            <person name="Hug L.A."/>
            <person name="Thomas B.C."/>
            <person name="Sharon I."/>
            <person name="Castelle C.J."/>
            <person name="Singh A."/>
            <person name="Wilkins M.J."/>
            <person name="Williams K.H."/>
            <person name="Banfield J.F."/>
        </authorList>
    </citation>
    <scope>NUCLEOTIDE SEQUENCE [LARGE SCALE GENOMIC DNA]</scope>
</reference>
<protein>
    <submittedName>
        <fullName evidence="1">Uncharacterized protein</fullName>
    </submittedName>
</protein>
<dbReference type="STRING" id="1618563.UU12_C0044G0006"/>
<name>A0A0G0SXI3_9BACT</name>
<organism evidence="1 2">
    <name type="scientific">Candidatus Woesebacteria bacterium GW2011_GWA2_40_7b</name>
    <dbReference type="NCBI Taxonomy" id="1618563"/>
    <lineage>
        <taxon>Bacteria</taxon>
        <taxon>Candidatus Woeseibacteriota</taxon>
    </lineage>
</organism>
<proteinExistence type="predicted"/>
<evidence type="ECO:0000313" key="2">
    <source>
        <dbReference type="Proteomes" id="UP000034562"/>
    </source>
</evidence>
<comment type="caution">
    <text evidence="1">The sequence shown here is derived from an EMBL/GenBank/DDBJ whole genome shotgun (WGS) entry which is preliminary data.</text>
</comment>
<dbReference type="AlphaFoldDB" id="A0A0G0SXI3"/>
<sequence>MPRGVTGAGKLFVQPVATVAICCESCNSSRRDKKIWGWFEKKYCKNKNINEKTVAEPVKKYLQTPGSAV</sequence>
<evidence type="ECO:0000313" key="1">
    <source>
        <dbReference type="EMBL" id="KKR69528.1"/>
    </source>
</evidence>
<dbReference type="EMBL" id="LBZK01000044">
    <property type="protein sequence ID" value="KKR69528.1"/>
    <property type="molecule type" value="Genomic_DNA"/>
</dbReference>
<accession>A0A0G0SXI3</accession>
<dbReference type="Proteomes" id="UP000034562">
    <property type="component" value="Unassembled WGS sequence"/>
</dbReference>